<dbReference type="Pfam" id="PF02153">
    <property type="entry name" value="PDH_N"/>
    <property type="match status" value="1"/>
</dbReference>
<keyword evidence="1" id="KW-0560">Oxidoreductase</keyword>
<sequence>MRTRHNAANGTNAPVTASVSPRCASSVRSSFRSRGSDELLAKCHRTCRRAAMSEALFIRALDAPMPFDFEHKAKNIIAKRKQLSIGVVGFGTFGQFLAGRLVAAGHQVSATSRTDYAEKAAALGVSFFTDANDFCEEHPDVVILASSILSLDAVLSSLPVQRLRRSTLFVDVLSVKEFPKRLMLSSLPPEVDILCTHPMFGPDSGKGSWQGLNFMYERVRIGTSNERQQRLKNLLQVFEGEGCRMVEMSCEDHDRIAASTQFMTHTVGRILGSMDLAPTAIDTRGFQSLLSLVDNTTHDSFDLYYGLFMYNANATEELQRLEHAFESVKKQLFGRLHDIARAQLFQQAPSKASEPQDRLMLTAGAQRNGAGSSASGALDAQVSREGHAVN</sequence>
<dbReference type="GO" id="GO:0070403">
    <property type="term" value="F:NAD+ binding"/>
    <property type="evidence" value="ECO:0007669"/>
    <property type="project" value="InterPro"/>
</dbReference>
<dbReference type="PANTHER" id="PTHR43207:SF4">
    <property type="entry name" value="AROGENATE DEHYDROGENASE 2, CHLOROPLASTIC"/>
    <property type="match status" value="1"/>
</dbReference>
<dbReference type="EMBL" id="CAUYUE010000003">
    <property type="protein sequence ID" value="CAK0753242.1"/>
    <property type="molecule type" value="Genomic_DNA"/>
</dbReference>
<dbReference type="InterPro" id="IPR003099">
    <property type="entry name" value="Prephen_DH"/>
</dbReference>
<dbReference type="InterPro" id="IPR046826">
    <property type="entry name" value="PDH_N"/>
</dbReference>
<dbReference type="GO" id="GO:0033730">
    <property type="term" value="F:arogenate dehydrogenase (NADP+) activity"/>
    <property type="evidence" value="ECO:0007669"/>
    <property type="project" value="InterPro"/>
</dbReference>
<proteinExistence type="predicted"/>
<dbReference type="PANTHER" id="PTHR43207">
    <property type="entry name" value="AROGENATE DEHYDROGENASE-RELATED"/>
    <property type="match status" value="1"/>
</dbReference>
<dbReference type="InterPro" id="IPR059064">
    <property type="entry name" value="TYRAAT2_C"/>
</dbReference>
<evidence type="ECO:0000259" key="3">
    <source>
        <dbReference type="PROSITE" id="PS51176"/>
    </source>
</evidence>
<feature type="region of interest" description="Disordered" evidence="2">
    <location>
        <begin position="366"/>
        <end position="390"/>
    </location>
</feature>
<accession>A0AAV1HW91</accession>
<dbReference type="SUPFAM" id="SSF51735">
    <property type="entry name" value="NAD(P)-binding Rossmann-fold domains"/>
    <property type="match status" value="1"/>
</dbReference>
<evidence type="ECO:0000256" key="1">
    <source>
        <dbReference type="ARBA" id="ARBA00023002"/>
    </source>
</evidence>
<keyword evidence="5" id="KW-1185">Reference proteome</keyword>
<dbReference type="GO" id="GO:0006571">
    <property type="term" value="P:tyrosine biosynthetic process"/>
    <property type="evidence" value="ECO:0007669"/>
    <property type="project" value="InterPro"/>
</dbReference>
<evidence type="ECO:0000313" key="5">
    <source>
        <dbReference type="Proteomes" id="UP001314263"/>
    </source>
</evidence>
<evidence type="ECO:0000313" key="4">
    <source>
        <dbReference type="EMBL" id="CAK0753242.1"/>
    </source>
</evidence>
<dbReference type="InterPro" id="IPR036291">
    <property type="entry name" value="NAD(P)-bd_dom_sf"/>
</dbReference>
<dbReference type="InterPro" id="IPR045011">
    <property type="entry name" value="TYRAAT1/2"/>
</dbReference>
<feature type="domain" description="Prephenate/arogenate dehydrogenase" evidence="3">
    <location>
        <begin position="83"/>
        <end position="362"/>
    </location>
</feature>
<name>A0AAV1HW91_9CHLO</name>
<dbReference type="Proteomes" id="UP001314263">
    <property type="component" value="Unassembled WGS sequence"/>
</dbReference>
<dbReference type="SUPFAM" id="SSF48179">
    <property type="entry name" value="6-phosphogluconate dehydrogenase C-terminal domain-like"/>
    <property type="match status" value="1"/>
</dbReference>
<gene>
    <name evidence="4" type="ORF">CVIRNUC_002206</name>
</gene>
<dbReference type="PROSITE" id="PS51176">
    <property type="entry name" value="PDH_ADH"/>
    <property type="match status" value="1"/>
</dbReference>
<dbReference type="Pfam" id="PF26213">
    <property type="entry name" value="TYRAAT1_C"/>
    <property type="match status" value="1"/>
</dbReference>
<dbReference type="AlphaFoldDB" id="A0AAV1HW91"/>
<evidence type="ECO:0000256" key="2">
    <source>
        <dbReference type="SAM" id="MobiDB-lite"/>
    </source>
</evidence>
<reference evidence="4 5" key="1">
    <citation type="submission" date="2023-10" db="EMBL/GenBank/DDBJ databases">
        <authorList>
            <person name="Maclean D."/>
            <person name="Macfadyen A."/>
        </authorList>
    </citation>
    <scope>NUCLEOTIDE SEQUENCE [LARGE SCALE GENOMIC DNA]</scope>
</reference>
<protein>
    <recommendedName>
        <fullName evidence="3">Prephenate/arogenate dehydrogenase domain-containing protein</fullName>
    </recommendedName>
</protein>
<dbReference type="InterPro" id="IPR008927">
    <property type="entry name" value="6-PGluconate_DH-like_C_sf"/>
</dbReference>
<dbReference type="GO" id="GO:0008977">
    <property type="term" value="F:prephenate dehydrogenase (NAD+) activity"/>
    <property type="evidence" value="ECO:0007669"/>
    <property type="project" value="InterPro"/>
</dbReference>
<organism evidence="4 5">
    <name type="scientific">Coccomyxa viridis</name>
    <dbReference type="NCBI Taxonomy" id="1274662"/>
    <lineage>
        <taxon>Eukaryota</taxon>
        <taxon>Viridiplantae</taxon>
        <taxon>Chlorophyta</taxon>
        <taxon>core chlorophytes</taxon>
        <taxon>Trebouxiophyceae</taxon>
        <taxon>Trebouxiophyceae incertae sedis</taxon>
        <taxon>Coccomyxaceae</taxon>
        <taxon>Coccomyxa</taxon>
    </lineage>
</organism>
<comment type="caution">
    <text evidence="4">The sequence shown here is derived from an EMBL/GenBank/DDBJ whole genome shotgun (WGS) entry which is preliminary data.</text>
</comment>
<dbReference type="GO" id="GO:0004665">
    <property type="term" value="F:prephenate dehydrogenase (NADP+) activity"/>
    <property type="evidence" value="ECO:0007669"/>
    <property type="project" value="InterPro"/>
</dbReference>
<dbReference type="Gene3D" id="3.40.50.720">
    <property type="entry name" value="NAD(P)-binding Rossmann-like Domain"/>
    <property type="match status" value="1"/>
</dbReference>